<name>X5DS23_9CORY</name>
<evidence type="ECO:0000259" key="1">
    <source>
        <dbReference type="Pfam" id="PF07853"/>
    </source>
</evidence>
<gene>
    <name evidence="2" type="ORF">CGLY_05020</name>
</gene>
<proteinExistence type="predicted"/>
<feature type="domain" description="DUF1648" evidence="1">
    <location>
        <begin position="13"/>
        <end position="49"/>
    </location>
</feature>
<dbReference type="HOGENOM" id="CLU_2971739_0_0_11"/>
<organism evidence="2 3">
    <name type="scientific">Corynebacterium glyciniphilum AJ 3170</name>
    <dbReference type="NCBI Taxonomy" id="1404245"/>
    <lineage>
        <taxon>Bacteria</taxon>
        <taxon>Bacillati</taxon>
        <taxon>Actinomycetota</taxon>
        <taxon>Actinomycetes</taxon>
        <taxon>Mycobacteriales</taxon>
        <taxon>Corynebacteriaceae</taxon>
        <taxon>Corynebacterium</taxon>
    </lineage>
</organism>
<protein>
    <submittedName>
        <fullName evidence="2">Putative membrane protein</fullName>
    </submittedName>
</protein>
<sequence length="58" mass="6090">MHFLAFIPPVVLAVGLFAAYGSVPDPMPIHWGADGTPDSWVGRSLPLLMVVGPFAATV</sequence>
<dbReference type="Proteomes" id="UP000023703">
    <property type="component" value="Chromosome"/>
</dbReference>
<dbReference type="KEGG" id="cgy:CGLY_05020"/>
<evidence type="ECO:0000313" key="3">
    <source>
        <dbReference type="Proteomes" id="UP000023703"/>
    </source>
</evidence>
<dbReference type="InterPro" id="IPR012867">
    <property type="entry name" value="DUF1648"/>
</dbReference>
<keyword evidence="3" id="KW-1185">Reference proteome</keyword>
<evidence type="ECO:0000313" key="2">
    <source>
        <dbReference type="EMBL" id="AHW63452.1"/>
    </source>
</evidence>
<accession>X5DS23</accession>
<reference evidence="2 3" key="1">
    <citation type="journal article" date="2015" name="Int. J. Syst. Evol. Microbiol.">
        <title>Revisiting Corynebacterium glyciniphilum (ex Kubota et al., 1972) sp. nov., nom. rev., isolated from putrefied banana.</title>
        <authorList>
            <person name="Al-Dilaimi A."/>
            <person name="Bednarz H."/>
            <person name="Lomker A."/>
            <person name="Niehaus K."/>
            <person name="Kalinowski J."/>
            <person name="Ruckert C."/>
        </authorList>
    </citation>
    <scope>NUCLEOTIDE SEQUENCE [LARGE SCALE GENOMIC DNA]</scope>
    <source>
        <strain evidence="2">AJ 3170</strain>
    </source>
</reference>
<dbReference type="EMBL" id="CP006842">
    <property type="protein sequence ID" value="AHW63452.1"/>
    <property type="molecule type" value="Genomic_DNA"/>
</dbReference>
<dbReference type="Pfam" id="PF07853">
    <property type="entry name" value="DUF1648"/>
    <property type="match status" value="1"/>
</dbReference>
<dbReference type="AlphaFoldDB" id="X5DS23"/>